<reference evidence="1" key="1">
    <citation type="submission" date="2014-11" db="EMBL/GenBank/DDBJ databases">
        <authorList>
            <person name="Amaro Gonzalez C."/>
        </authorList>
    </citation>
    <scope>NUCLEOTIDE SEQUENCE</scope>
</reference>
<name>A0A0E9SSG2_ANGAN</name>
<dbReference type="EMBL" id="GBXM01064370">
    <property type="protein sequence ID" value="JAH44207.1"/>
    <property type="molecule type" value="Transcribed_RNA"/>
</dbReference>
<proteinExistence type="predicted"/>
<sequence length="18" mass="2315">MKRMKAWCWPLMCCQRQD</sequence>
<evidence type="ECO:0000313" key="1">
    <source>
        <dbReference type="EMBL" id="JAH44207.1"/>
    </source>
</evidence>
<accession>A0A0E9SSG2</accession>
<organism evidence="1">
    <name type="scientific">Anguilla anguilla</name>
    <name type="common">European freshwater eel</name>
    <name type="synonym">Muraena anguilla</name>
    <dbReference type="NCBI Taxonomy" id="7936"/>
    <lineage>
        <taxon>Eukaryota</taxon>
        <taxon>Metazoa</taxon>
        <taxon>Chordata</taxon>
        <taxon>Craniata</taxon>
        <taxon>Vertebrata</taxon>
        <taxon>Euteleostomi</taxon>
        <taxon>Actinopterygii</taxon>
        <taxon>Neopterygii</taxon>
        <taxon>Teleostei</taxon>
        <taxon>Anguilliformes</taxon>
        <taxon>Anguillidae</taxon>
        <taxon>Anguilla</taxon>
    </lineage>
</organism>
<reference evidence="1" key="2">
    <citation type="journal article" date="2015" name="Fish Shellfish Immunol.">
        <title>Early steps in the European eel (Anguilla anguilla)-Vibrio vulnificus interaction in the gills: Role of the RtxA13 toxin.</title>
        <authorList>
            <person name="Callol A."/>
            <person name="Pajuelo D."/>
            <person name="Ebbesson L."/>
            <person name="Teles M."/>
            <person name="MacKenzie S."/>
            <person name="Amaro C."/>
        </authorList>
    </citation>
    <scope>NUCLEOTIDE SEQUENCE</scope>
</reference>
<dbReference type="AlphaFoldDB" id="A0A0E9SSG2"/>
<protein>
    <submittedName>
        <fullName evidence="1">Uncharacterized protein</fullName>
    </submittedName>
</protein>